<accession>A0A1B6Q8Q2</accession>
<organism evidence="2 3">
    <name type="scientific">Sorghum bicolor</name>
    <name type="common">Sorghum</name>
    <name type="synonym">Sorghum vulgare</name>
    <dbReference type="NCBI Taxonomy" id="4558"/>
    <lineage>
        <taxon>Eukaryota</taxon>
        <taxon>Viridiplantae</taxon>
        <taxon>Streptophyta</taxon>
        <taxon>Embryophyta</taxon>
        <taxon>Tracheophyta</taxon>
        <taxon>Spermatophyta</taxon>
        <taxon>Magnoliopsida</taxon>
        <taxon>Liliopsida</taxon>
        <taxon>Poales</taxon>
        <taxon>Poaceae</taxon>
        <taxon>PACMAD clade</taxon>
        <taxon>Panicoideae</taxon>
        <taxon>Andropogonodae</taxon>
        <taxon>Andropogoneae</taxon>
        <taxon>Sorghinae</taxon>
        <taxon>Sorghum</taxon>
    </lineage>
</organism>
<evidence type="ECO:0000256" key="1">
    <source>
        <dbReference type="SAM" id="Phobius"/>
    </source>
</evidence>
<keyword evidence="3" id="KW-1185">Reference proteome</keyword>
<keyword evidence="1" id="KW-0812">Transmembrane</keyword>
<name>A0A1B6Q8Q2_SORBI</name>
<dbReference type="Gramene" id="KXG34305">
    <property type="protein sequence ID" value="KXG34305"/>
    <property type="gene ID" value="SORBI_3002G018100"/>
</dbReference>
<reference evidence="2 3" key="1">
    <citation type="journal article" date="2009" name="Nature">
        <title>The Sorghum bicolor genome and the diversification of grasses.</title>
        <authorList>
            <person name="Paterson A.H."/>
            <person name="Bowers J.E."/>
            <person name="Bruggmann R."/>
            <person name="Dubchak I."/>
            <person name="Grimwood J."/>
            <person name="Gundlach H."/>
            <person name="Haberer G."/>
            <person name="Hellsten U."/>
            <person name="Mitros T."/>
            <person name="Poliakov A."/>
            <person name="Schmutz J."/>
            <person name="Spannagl M."/>
            <person name="Tang H."/>
            <person name="Wang X."/>
            <person name="Wicker T."/>
            <person name="Bharti A.K."/>
            <person name="Chapman J."/>
            <person name="Feltus F.A."/>
            <person name="Gowik U."/>
            <person name="Grigoriev I.V."/>
            <person name="Lyons E."/>
            <person name="Maher C.A."/>
            <person name="Martis M."/>
            <person name="Narechania A."/>
            <person name="Otillar R.P."/>
            <person name="Penning B.W."/>
            <person name="Salamov A.A."/>
            <person name="Wang Y."/>
            <person name="Zhang L."/>
            <person name="Carpita N.C."/>
            <person name="Freeling M."/>
            <person name="Gingle A.R."/>
            <person name="Hash C.T."/>
            <person name="Keller B."/>
            <person name="Klein P."/>
            <person name="Kresovich S."/>
            <person name="McCann M.C."/>
            <person name="Ming R."/>
            <person name="Peterson D.G."/>
            <person name="Mehboob-ur-Rahman"/>
            <person name="Ware D."/>
            <person name="Westhoff P."/>
            <person name="Mayer K.F."/>
            <person name="Messing J."/>
            <person name="Rokhsar D.S."/>
        </authorList>
    </citation>
    <scope>NUCLEOTIDE SEQUENCE [LARGE SCALE GENOMIC DNA]</scope>
    <source>
        <strain evidence="3">cv. BTx623</strain>
    </source>
</reference>
<dbReference type="Proteomes" id="UP000000768">
    <property type="component" value="Chromosome 2"/>
</dbReference>
<dbReference type="EMBL" id="CM000761">
    <property type="protein sequence ID" value="KXG34305.1"/>
    <property type="molecule type" value="Genomic_DNA"/>
</dbReference>
<sequence length="151" mass="17239">MLFSPAQSPAPPVPCRATRQIGLPLHACCTLPFLPVQARQQHIPRPVAQNEHRTQEETCSCDQLIPRWENSIHLQTEQPANFRRTRHRLFAASRTKNENSARSPCNGQLDIAISSYTSDVNFFFPLVIIVFLSFYSLQYMYCSDALNLPLH</sequence>
<dbReference type="AlphaFoldDB" id="A0A1B6Q8Q2"/>
<feature type="transmembrane region" description="Helical" evidence="1">
    <location>
        <begin position="122"/>
        <end position="141"/>
    </location>
</feature>
<keyword evidence="1" id="KW-1133">Transmembrane helix</keyword>
<proteinExistence type="predicted"/>
<gene>
    <name evidence="2" type="ORF">SORBI_3002G018100</name>
</gene>
<protein>
    <submittedName>
        <fullName evidence="2">Uncharacterized protein</fullName>
    </submittedName>
</protein>
<evidence type="ECO:0000313" key="2">
    <source>
        <dbReference type="EMBL" id="KXG34305.1"/>
    </source>
</evidence>
<evidence type="ECO:0000313" key="3">
    <source>
        <dbReference type="Proteomes" id="UP000000768"/>
    </source>
</evidence>
<keyword evidence="1" id="KW-0472">Membrane</keyword>
<dbReference type="InParanoid" id="A0A1B6Q8Q2"/>
<reference evidence="3" key="2">
    <citation type="journal article" date="2018" name="Plant J.">
        <title>The Sorghum bicolor reference genome: improved assembly, gene annotations, a transcriptome atlas, and signatures of genome organization.</title>
        <authorList>
            <person name="McCormick R.F."/>
            <person name="Truong S.K."/>
            <person name="Sreedasyam A."/>
            <person name="Jenkins J."/>
            <person name="Shu S."/>
            <person name="Sims D."/>
            <person name="Kennedy M."/>
            <person name="Amirebrahimi M."/>
            <person name="Weers B.D."/>
            <person name="McKinley B."/>
            <person name="Mattison A."/>
            <person name="Morishige D.T."/>
            <person name="Grimwood J."/>
            <person name="Schmutz J."/>
            <person name="Mullet J.E."/>
        </authorList>
    </citation>
    <scope>NUCLEOTIDE SEQUENCE [LARGE SCALE GENOMIC DNA]</scope>
    <source>
        <strain evidence="3">cv. BTx623</strain>
    </source>
</reference>